<proteinExistence type="predicted"/>
<dbReference type="OrthoDB" id="9804286at2"/>
<dbReference type="GO" id="GO:0016779">
    <property type="term" value="F:nucleotidyltransferase activity"/>
    <property type="evidence" value="ECO:0007669"/>
    <property type="project" value="UniProtKB-KW"/>
</dbReference>
<dbReference type="InterPro" id="IPR000594">
    <property type="entry name" value="ThiF_NAD_FAD-bd"/>
</dbReference>
<sequence length="359" mass="40491">MDFNKQAYFQRQTTLTEIGLTGQDLLQKAKVLVIGCGGLGSPVAIYLATSGVGELHLVDFDNVSVSNLHRQVFFRVKDIQQPKVEILAKEIEKRAPFTKVTCTNKAINKNSILELIAKYDIIVDGTDNLQIKYLINDACVLKKKPLVYGSLYKFDGYVATFNVLNGDGDYTCNLRDAFPEIATDIPNCEEAGTLNPIVGIIALLQVNEVVKLITKTGKLLTNQLLIYNSLENSQLKIKLKKNKSLIFEDIFRNSNYLDAHCTTQDSALLISSSNFKKRVKDSNIEIVSVINNLQTVIPFEVHKKIPHKIFDIEMFIPKFDKTYVFVCEKGIKSYDITQKIKNKFPDLAVFSLFEGIEKY</sequence>
<protein>
    <submittedName>
        <fullName evidence="2">Adenylyltransferase and sulfurtransferase</fullName>
    </submittedName>
</protein>
<dbReference type="SUPFAM" id="SSF69572">
    <property type="entry name" value="Activating enzymes of the ubiquitin-like proteins"/>
    <property type="match status" value="1"/>
</dbReference>
<evidence type="ECO:0000313" key="2">
    <source>
        <dbReference type="EMBL" id="SFS63681.1"/>
    </source>
</evidence>
<dbReference type="STRING" id="593133.SAMN04488006_2438"/>
<dbReference type="InterPro" id="IPR045886">
    <property type="entry name" value="ThiF/MoeB/HesA"/>
</dbReference>
<dbReference type="Gene3D" id="3.40.50.720">
    <property type="entry name" value="NAD(P)-binding Rossmann-like Domain"/>
    <property type="match status" value="1"/>
</dbReference>
<gene>
    <name evidence="2" type="ORF">SAMN04488006_2438</name>
</gene>
<dbReference type="EMBL" id="FOZP01000006">
    <property type="protein sequence ID" value="SFS63681.1"/>
    <property type="molecule type" value="Genomic_DNA"/>
</dbReference>
<dbReference type="GO" id="GO:0004792">
    <property type="term" value="F:thiosulfate-cyanide sulfurtransferase activity"/>
    <property type="evidence" value="ECO:0007669"/>
    <property type="project" value="TreeGrafter"/>
</dbReference>
<dbReference type="CDD" id="cd00757">
    <property type="entry name" value="ThiF_MoeB_HesA_family"/>
    <property type="match status" value="1"/>
</dbReference>
<keyword evidence="2" id="KW-0548">Nucleotidyltransferase</keyword>
<dbReference type="GO" id="GO:0008641">
    <property type="term" value="F:ubiquitin-like modifier activating enzyme activity"/>
    <property type="evidence" value="ECO:0007669"/>
    <property type="project" value="InterPro"/>
</dbReference>
<dbReference type="AlphaFoldDB" id="A0A1I6RG20"/>
<dbReference type="PANTHER" id="PTHR10953">
    <property type="entry name" value="UBIQUITIN-ACTIVATING ENZYME E1"/>
    <property type="match status" value="1"/>
</dbReference>
<dbReference type="RefSeq" id="WP_090227076.1">
    <property type="nucleotide sequence ID" value="NZ_FOZP01000006.1"/>
</dbReference>
<keyword evidence="2" id="KW-0808">Transferase</keyword>
<dbReference type="InterPro" id="IPR035985">
    <property type="entry name" value="Ubiquitin-activating_enz"/>
</dbReference>
<feature type="domain" description="THIF-type NAD/FAD binding fold" evidence="1">
    <location>
        <begin position="9"/>
        <end position="242"/>
    </location>
</feature>
<reference evidence="3" key="1">
    <citation type="submission" date="2016-10" db="EMBL/GenBank/DDBJ databases">
        <authorList>
            <person name="Varghese N."/>
            <person name="Submissions S."/>
        </authorList>
    </citation>
    <scope>NUCLEOTIDE SEQUENCE [LARGE SCALE GENOMIC DNA]</scope>
    <source>
        <strain evidence="3">DSM 24450</strain>
    </source>
</reference>
<keyword evidence="3" id="KW-1185">Reference proteome</keyword>
<name>A0A1I6RG20_9FLAO</name>
<dbReference type="Pfam" id="PF00899">
    <property type="entry name" value="ThiF"/>
    <property type="match status" value="1"/>
</dbReference>
<dbReference type="GO" id="GO:0005737">
    <property type="term" value="C:cytoplasm"/>
    <property type="evidence" value="ECO:0007669"/>
    <property type="project" value="TreeGrafter"/>
</dbReference>
<evidence type="ECO:0000313" key="3">
    <source>
        <dbReference type="Proteomes" id="UP000199312"/>
    </source>
</evidence>
<accession>A0A1I6RG20</accession>
<evidence type="ECO:0000259" key="1">
    <source>
        <dbReference type="Pfam" id="PF00899"/>
    </source>
</evidence>
<organism evidence="2 3">
    <name type="scientific">Lutibacter maritimus</name>
    <dbReference type="NCBI Taxonomy" id="593133"/>
    <lineage>
        <taxon>Bacteria</taxon>
        <taxon>Pseudomonadati</taxon>
        <taxon>Bacteroidota</taxon>
        <taxon>Flavobacteriia</taxon>
        <taxon>Flavobacteriales</taxon>
        <taxon>Flavobacteriaceae</taxon>
        <taxon>Lutibacter</taxon>
    </lineage>
</organism>
<dbReference type="PANTHER" id="PTHR10953:SF102">
    <property type="entry name" value="ADENYLYLTRANSFERASE AND SULFURTRANSFERASE MOCS3"/>
    <property type="match status" value="1"/>
</dbReference>
<dbReference type="Proteomes" id="UP000199312">
    <property type="component" value="Unassembled WGS sequence"/>
</dbReference>